<dbReference type="EMBL" id="CM001167">
    <property type="protein sequence ID" value="EGJ71123.1"/>
    <property type="molecule type" value="Genomic_DNA"/>
</dbReference>
<organism evidence="1 2">
    <name type="scientific">Bacteroides coprosuis DSM 18011</name>
    <dbReference type="NCBI Taxonomy" id="679937"/>
    <lineage>
        <taxon>Bacteria</taxon>
        <taxon>Pseudomonadati</taxon>
        <taxon>Bacteroidota</taxon>
        <taxon>Bacteroidia</taxon>
        <taxon>Bacteroidales</taxon>
        <taxon>Bacteroidaceae</taxon>
        <taxon>Bacteroides</taxon>
    </lineage>
</organism>
<dbReference type="HOGENOM" id="CLU_1425730_0_0_10"/>
<protein>
    <recommendedName>
        <fullName evidence="3">HEAT repeat domain-containing protein</fullName>
    </recommendedName>
</protein>
<sequence>MTDSEIVNSKLLQDANIIVNNIYDLVNTKEAYPEAIHVLIGLIEEINDFNIKQGIVRALTVKEAKGKANYTLLKEYNKYNKSFSPQIESYCWAIGNAFTVIIQNNDFEDILEIIQDKQNGISRQMFIMALAKLPKRKMEAEDSLIDLLDDEAVILQTLYTLSRYKAQKAIPKIEMLLKNSNPFIQKVAQKSLAKFK</sequence>
<dbReference type="Pfam" id="PF13646">
    <property type="entry name" value="HEAT_2"/>
    <property type="match status" value="1"/>
</dbReference>
<evidence type="ECO:0000313" key="1">
    <source>
        <dbReference type="EMBL" id="EGJ71123.1"/>
    </source>
</evidence>
<gene>
    <name evidence="1" type="ORF">Bcop_0912</name>
</gene>
<keyword evidence="2" id="KW-1185">Reference proteome</keyword>
<evidence type="ECO:0008006" key="3">
    <source>
        <dbReference type="Google" id="ProtNLM"/>
    </source>
</evidence>
<dbReference type="InterPro" id="IPR011989">
    <property type="entry name" value="ARM-like"/>
</dbReference>
<accession>F3ZU22</accession>
<proteinExistence type="predicted"/>
<dbReference type="InterPro" id="IPR016024">
    <property type="entry name" value="ARM-type_fold"/>
</dbReference>
<dbReference type="OrthoDB" id="712058at2"/>
<evidence type="ECO:0000313" key="2">
    <source>
        <dbReference type="Proteomes" id="UP000018439"/>
    </source>
</evidence>
<dbReference type="AlphaFoldDB" id="F3ZU22"/>
<dbReference type="Gene3D" id="1.25.10.10">
    <property type="entry name" value="Leucine-rich Repeat Variant"/>
    <property type="match status" value="1"/>
</dbReference>
<dbReference type="Proteomes" id="UP000018439">
    <property type="component" value="Chromosome"/>
</dbReference>
<reference evidence="1 2" key="1">
    <citation type="journal article" date="2011" name="Stand. Genomic Sci.">
        <title>Non-contiguous finished genome sequence of Bacteroides coprosuis type strain (PC139).</title>
        <authorList>
            <person name="Land M."/>
            <person name="Held B."/>
            <person name="Gronow S."/>
            <person name="Abt B."/>
            <person name="Lucas S."/>
            <person name="Del Rio T.G."/>
            <person name="Nolan M."/>
            <person name="Tice H."/>
            <person name="Cheng J.F."/>
            <person name="Pitluck S."/>
            <person name="Liolios K."/>
            <person name="Pagani I."/>
            <person name="Ivanova N."/>
            <person name="Mavromatis K."/>
            <person name="Mikhailova N."/>
            <person name="Pati A."/>
            <person name="Tapia R."/>
            <person name="Han C."/>
            <person name="Goodwin L."/>
            <person name="Chen A."/>
            <person name="Palaniappan K."/>
            <person name="Hauser L."/>
            <person name="Brambilla E.M."/>
            <person name="Rohde M."/>
            <person name="Goker M."/>
            <person name="Detter J.C."/>
            <person name="Woyke T."/>
            <person name="Bristow J."/>
            <person name="Eisen J.A."/>
            <person name="Markowitz V."/>
            <person name="Hugenholtz P."/>
            <person name="Kyrpides N.C."/>
            <person name="Klenk H.P."/>
            <person name="Lapidus A."/>
        </authorList>
    </citation>
    <scope>NUCLEOTIDE SEQUENCE</scope>
    <source>
        <strain evidence="1 2">DSM 18011</strain>
    </source>
</reference>
<name>F3ZU22_9BACE</name>
<dbReference type="STRING" id="679937.Bcop_0912"/>
<dbReference type="SUPFAM" id="SSF48371">
    <property type="entry name" value="ARM repeat"/>
    <property type="match status" value="1"/>
</dbReference>